<sequence length="265" mass="30161">MEIEKLPMKLIDTHAHIYSTKFDADRDQIIEEIKAAGVSRIYMPNVDVDTIDRMLDCESRYGDLCIPMMGLHPCDVKEDFEAQLRVMEGWLNRRQFAAIGEIGTDLYWDKTTFDIQKEALEIQVEWAKQRQLPIVLHCRESIDQTIELIEKWHDGKLRGIFHCFTGTLDQANRIIEMGFLLGIGGVVTYKNGGLDQVIPPIGLKSLVLETDAPYLAPVPYRGKRNTPAYLPEIAQKVGDLVNQPIEKVAEITSFNALNLFKEIEA</sequence>
<dbReference type="InterPro" id="IPR001130">
    <property type="entry name" value="TatD-like"/>
</dbReference>
<feature type="binding site" evidence="4">
    <location>
        <position position="16"/>
    </location>
    <ligand>
        <name>a divalent metal cation</name>
        <dbReference type="ChEBI" id="CHEBI:60240"/>
        <label>1</label>
    </ligand>
</feature>
<dbReference type="FunFam" id="3.20.20.140:FF:000005">
    <property type="entry name" value="TatD family hydrolase"/>
    <property type="match status" value="1"/>
</dbReference>
<dbReference type="GO" id="GO:0016788">
    <property type="term" value="F:hydrolase activity, acting on ester bonds"/>
    <property type="evidence" value="ECO:0007669"/>
    <property type="project" value="InterPro"/>
</dbReference>
<dbReference type="Gene3D" id="3.20.20.140">
    <property type="entry name" value="Metal-dependent hydrolases"/>
    <property type="match status" value="1"/>
</dbReference>
<dbReference type="InterPro" id="IPR032466">
    <property type="entry name" value="Metal_Hydrolase"/>
</dbReference>
<evidence type="ECO:0000256" key="3">
    <source>
        <dbReference type="ARBA" id="ARBA00022801"/>
    </source>
</evidence>
<evidence type="ECO:0000313" key="5">
    <source>
        <dbReference type="EMBL" id="PZV84600.1"/>
    </source>
</evidence>
<evidence type="ECO:0000313" key="6">
    <source>
        <dbReference type="Proteomes" id="UP000248917"/>
    </source>
</evidence>
<dbReference type="PIRSF" id="PIRSF005902">
    <property type="entry name" value="DNase_TatD"/>
    <property type="match status" value="1"/>
</dbReference>
<dbReference type="PANTHER" id="PTHR46124">
    <property type="entry name" value="D-AMINOACYL-TRNA DEACYLASE"/>
    <property type="match status" value="1"/>
</dbReference>
<feature type="binding site" evidence="4">
    <location>
        <position position="162"/>
    </location>
    <ligand>
        <name>a divalent metal cation</name>
        <dbReference type="ChEBI" id="CHEBI:60240"/>
        <label>2</label>
    </ligand>
</feature>
<dbReference type="InterPro" id="IPR015991">
    <property type="entry name" value="TatD/YcfH-like"/>
</dbReference>
<evidence type="ECO:0000256" key="1">
    <source>
        <dbReference type="ARBA" id="ARBA00009275"/>
    </source>
</evidence>
<dbReference type="EMBL" id="QKTX01000004">
    <property type="protein sequence ID" value="PZV84600.1"/>
    <property type="molecule type" value="Genomic_DNA"/>
</dbReference>
<feature type="binding site" evidence="4">
    <location>
        <position position="211"/>
    </location>
    <ligand>
        <name>a divalent metal cation</name>
        <dbReference type="ChEBI" id="CHEBI:60240"/>
        <label>1</label>
    </ligand>
</feature>
<dbReference type="CDD" id="cd01310">
    <property type="entry name" value="TatD_DNAse"/>
    <property type="match status" value="1"/>
</dbReference>
<comment type="caution">
    <text evidence="5">The sequence shown here is derived from an EMBL/GenBank/DDBJ whole genome shotgun (WGS) entry which is preliminary data.</text>
</comment>
<proteinExistence type="inferred from homology"/>
<comment type="similarity">
    <text evidence="1">Belongs to the metallo-dependent hydrolases superfamily. TatD-type hydrolase family.</text>
</comment>
<feature type="binding site" evidence="4">
    <location>
        <position position="137"/>
    </location>
    <ligand>
        <name>a divalent metal cation</name>
        <dbReference type="ChEBI" id="CHEBI:60240"/>
        <label>2</label>
    </ligand>
</feature>
<keyword evidence="3" id="KW-0378">Hydrolase</keyword>
<dbReference type="NCBIfam" id="TIGR00010">
    <property type="entry name" value="YchF/TatD family DNA exonuclease"/>
    <property type="match status" value="1"/>
</dbReference>
<evidence type="ECO:0000256" key="2">
    <source>
        <dbReference type="ARBA" id="ARBA00022723"/>
    </source>
</evidence>
<name>A0A326RUJ5_9BACT</name>
<dbReference type="GO" id="GO:0004536">
    <property type="term" value="F:DNA nuclease activity"/>
    <property type="evidence" value="ECO:0007669"/>
    <property type="project" value="InterPro"/>
</dbReference>
<gene>
    <name evidence="5" type="ORF">CLV31_104253</name>
</gene>
<feature type="binding site" evidence="4">
    <location>
        <position position="14"/>
    </location>
    <ligand>
        <name>a divalent metal cation</name>
        <dbReference type="ChEBI" id="CHEBI:60240"/>
        <label>1</label>
    </ligand>
</feature>
<accession>A0A326RUJ5</accession>
<feature type="binding site" evidence="4">
    <location>
        <position position="101"/>
    </location>
    <ligand>
        <name>a divalent metal cation</name>
        <dbReference type="ChEBI" id="CHEBI:60240"/>
        <label>1</label>
    </ligand>
</feature>
<dbReference type="Proteomes" id="UP000248917">
    <property type="component" value="Unassembled WGS sequence"/>
</dbReference>
<dbReference type="GO" id="GO:0005829">
    <property type="term" value="C:cytosol"/>
    <property type="evidence" value="ECO:0007669"/>
    <property type="project" value="TreeGrafter"/>
</dbReference>
<dbReference type="PANTHER" id="PTHR46124:SF4">
    <property type="entry name" value="HYDROLASE TATD"/>
    <property type="match status" value="1"/>
</dbReference>
<evidence type="ECO:0000256" key="4">
    <source>
        <dbReference type="PIRSR" id="PIRSR005902-1"/>
    </source>
</evidence>
<protein>
    <submittedName>
        <fullName evidence="5">TatD DNase family protein</fullName>
    </submittedName>
</protein>
<dbReference type="Pfam" id="PF01026">
    <property type="entry name" value="TatD_DNase"/>
    <property type="match status" value="1"/>
</dbReference>
<dbReference type="GO" id="GO:0046872">
    <property type="term" value="F:metal ion binding"/>
    <property type="evidence" value="ECO:0007669"/>
    <property type="project" value="UniProtKB-KW"/>
</dbReference>
<organism evidence="5 6">
    <name type="scientific">Algoriphagus aquaeductus</name>
    <dbReference type="NCBI Taxonomy" id="475299"/>
    <lineage>
        <taxon>Bacteria</taxon>
        <taxon>Pseudomonadati</taxon>
        <taxon>Bacteroidota</taxon>
        <taxon>Cytophagia</taxon>
        <taxon>Cytophagales</taxon>
        <taxon>Cyclobacteriaceae</taxon>
        <taxon>Algoriphagus</taxon>
    </lineage>
</organism>
<keyword evidence="6" id="KW-1185">Reference proteome</keyword>
<dbReference type="RefSeq" id="WP_245943351.1">
    <property type="nucleotide sequence ID" value="NZ_JBKBOX010000031.1"/>
</dbReference>
<dbReference type="AlphaFoldDB" id="A0A326RUJ5"/>
<reference evidence="5 6" key="1">
    <citation type="submission" date="2018-06" db="EMBL/GenBank/DDBJ databases">
        <title>Genomic Encyclopedia of Archaeal and Bacterial Type Strains, Phase II (KMG-II): from individual species to whole genera.</title>
        <authorList>
            <person name="Goeker M."/>
        </authorList>
    </citation>
    <scope>NUCLEOTIDE SEQUENCE [LARGE SCALE GENOMIC DNA]</scope>
    <source>
        <strain evidence="5 6">T4</strain>
    </source>
</reference>
<dbReference type="SUPFAM" id="SSF51556">
    <property type="entry name" value="Metallo-dependent hydrolases"/>
    <property type="match status" value="1"/>
</dbReference>
<keyword evidence="2 4" id="KW-0479">Metal-binding</keyword>